<dbReference type="GO" id="GO:0022857">
    <property type="term" value="F:transmembrane transporter activity"/>
    <property type="evidence" value="ECO:0007669"/>
    <property type="project" value="InterPro"/>
</dbReference>
<proteinExistence type="predicted"/>
<evidence type="ECO:0000256" key="3">
    <source>
        <dbReference type="ARBA" id="ARBA00023136"/>
    </source>
</evidence>
<accession>A0A4V3BKR6</accession>
<evidence type="ECO:0000313" key="6">
    <source>
        <dbReference type="EMBL" id="TDN43322.1"/>
    </source>
</evidence>
<dbReference type="Gene3D" id="1.20.1250.20">
    <property type="entry name" value="MFS general substrate transporter like domains"/>
    <property type="match status" value="1"/>
</dbReference>
<dbReference type="EMBL" id="SNVV01000041">
    <property type="protein sequence ID" value="TDN43322.1"/>
    <property type="molecule type" value="Genomic_DNA"/>
</dbReference>
<dbReference type="OrthoDB" id="9797953at2"/>
<feature type="domain" description="Major facilitator superfamily (MFS) profile" evidence="5">
    <location>
        <begin position="24"/>
        <end position="398"/>
    </location>
</feature>
<keyword evidence="2 4" id="KW-1133">Transmembrane helix</keyword>
<dbReference type="Proteomes" id="UP000295129">
    <property type="component" value="Unassembled WGS sequence"/>
</dbReference>
<dbReference type="PANTHER" id="PTHR23537">
    <property type="match status" value="1"/>
</dbReference>
<feature type="transmembrane region" description="Helical" evidence="4">
    <location>
        <begin position="95"/>
        <end position="115"/>
    </location>
</feature>
<dbReference type="RefSeq" id="WP_133595229.1">
    <property type="nucleotide sequence ID" value="NZ_SNVV01000041.1"/>
</dbReference>
<dbReference type="AlphaFoldDB" id="A0A4V3BKR6"/>
<feature type="transmembrane region" description="Helical" evidence="4">
    <location>
        <begin position="259"/>
        <end position="278"/>
    </location>
</feature>
<gene>
    <name evidence="6" type="ORF">C7389_1416</name>
</gene>
<keyword evidence="3 4" id="KW-0472">Membrane</keyword>
<feature type="transmembrane region" description="Helical" evidence="4">
    <location>
        <begin position="290"/>
        <end position="308"/>
    </location>
</feature>
<dbReference type="InterPro" id="IPR036259">
    <property type="entry name" value="MFS_trans_sf"/>
</dbReference>
<dbReference type="InterPro" id="IPR010645">
    <property type="entry name" value="MFS_4"/>
</dbReference>
<dbReference type="Pfam" id="PF06779">
    <property type="entry name" value="MFS_4"/>
    <property type="match status" value="1"/>
</dbReference>
<organism evidence="6 7">
    <name type="scientific">Azoarcus indigens</name>
    <dbReference type="NCBI Taxonomy" id="29545"/>
    <lineage>
        <taxon>Bacteria</taxon>
        <taxon>Pseudomonadati</taxon>
        <taxon>Pseudomonadota</taxon>
        <taxon>Betaproteobacteria</taxon>
        <taxon>Rhodocyclales</taxon>
        <taxon>Zoogloeaceae</taxon>
        <taxon>Azoarcus</taxon>
    </lineage>
</organism>
<keyword evidence="1 4" id="KW-0812">Transmembrane</keyword>
<dbReference type="SUPFAM" id="SSF103473">
    <property type="entry name" value="MFS general substrate transporter"/>
    <property type="match status" value="1"/>
</dbReference>
<feature type="transmembrane region" description="Helical" evidence="4">
    <location>
        <begin position="314"/>
        <end position="332"/>
    </location>
</feature>
<feature type="transmembrane region" description="Helical" evidence="4">
    <location>
        <begin position="344"/>
        <end position="366"/>
    </location>
</feature>
<reference evidence="6 7" key="1">
    <citation type="submission" date="2019-03" db="EMBL/GenBank/DDBJ databases">
        <title>Genomic Encyclopedia of Type Strains, Phase IV (KMG-IV): sequencing the most valuable type-strain genomes for metagenomic binning, comparative biology and taxonomic classification.</title>
        <authorList>
            <person name="Goeker M."/>
        </authorList>
    </citation>
    <scope>NUCLEOTIDE SEQUENCE [LARGE SCALE GENOMIC DNA]</scope>
    <source>
        <strain evidence="6 7">DSM 12121</strain>
    </source>
</reference>
<keyword evidence="7" id="KW-1185">Reference proteome</keyword>
<dbReference type="PANTHER" id="PTHR23537:SF1">
    <property type="entry name" value="SUGAR TRANSPORTER"/>
    <property type="match status" value="1"/>
</dbReference>
<feature type="transmembrane region" description="Helical" evidence="4">
    <location>
        <begin position="151"/>
        <end position="174"/>
    </location>
</feature>
<name>A0A4V3BKR6_9RHOO</name>
<dbReference type="PROSITE" id="PS50850">
    <property type="entry name" value="MFS"/>
    <property type="match status" value="1"/>
</dbReference>
<evidence type="ECO:0000256" key="1">
    <source>
        <dbReference type="ARBA" id="ARBA00022692"/>
    </source>
</evidence>
<feature type="transmembrane region" description="Helical" evidence="4">
    <location>
        <begin position="222"/>
        <end position="247"/>
    </location>
</feature>
<evidence type="ECO:0000259" key="5">
    <source>
        <dbReference type="PROSITE" id="PS50850"/>
    </source>
</evidence>
<protein>
    <submittedName>
        <fullName evidence="6">Putative MFS family arabinose efflux permease</fullName>
    </submittedName>
</protein>
<feature type="transmembrane region" description="Helical" evidence="4">
    <location>
        <begin position="372"/>
        <end position="392"/>
    </location>
</feature>
<feature type="transmembrane region" description="Helical" evidence="4">
    <location>
        <begin position="64"/>
        <end position="83"/>
    </location>
</feature>
<sequence>MADTISSPDARAAAQAQDSLSPWQVMAAGMSALILTVGLARFAYTPLLPVMLAETGLDAAGGGWLATLNYAGYMLGTATAVALHDPVWRYRSYRLCLVLALVGTGGMGLAENFTLWAVLRFFAGIGSVGGLLLGSGLVLGWLLARGRRPELGVHFVGMGMGITVSGLAAVLMAGRLDWAMQWWVFGLVGALLLLPSWFWMPRPVAAAQAAHAAKLGGPRGRAWLLPAAYFCASVGYVIGATFLVAIVAAQPGLSGGGNLAWLLVGVASTPAVVLWDRLARRVGDVGALQLAYAIQIVSFLLLFGGGLGSALAAALLYGFTSIGIVGLTLAYAGRQAPDNPGRAMARLTLSYGVGQTVAPAIAGYIAQNTGGYAGALWLAAAAMLAGMVFLGMMQLEARRLRG</sequence>
<comment type="caution">
    <text evidence="6">The sequence shown here is derived from an EMBL/GenBank/DDBJ whole genome shotgun (WGS) entry which is preliminary data.</text>
</comment>
<feature type="transmembrane region" description="Helical" evidence="4">
    <location>
        <begin position="25"/>
        <end position="44"/>
    </location>
</feature>
<feature type="transmembrane region" description="Helical" evidence="4">
    <location>
        <begin position="121"/>
        <end position="144"/>
    </location>
</feature>
<evidence type="ECO:0000313" key="7">
    <source>
        <dbReference type="Proteomes" id="UP000295129"/>
    </source>
</evidence>
<dbReference type="GO" id="GO:0005886">
    <property type="term" value="C:plasma membrane"/>
    <property type="evidence" value="ECO:0007669"/>
    <property type="project" value="TreeGrafter"/>
</dbReference>
<feature type="transmembrane region" description="Helical" evidence="4">
    <location>
        <begin position="180"/>
        <end position="201"/>
    </location>
</feature>
<evidence type="ECO:0000256" key="4">
    <source>
        <dbReference type="SAM" id="Phobius"/>
    </source>
</evidence>
<evidence type="ECO:0000256" key="2">
    <source>
        <dbReference type="ARBA" id="ARBA00022989"/>
    </source>
</evidence>
<dbReference type="InterPro" id="IPR020846">
    <property type="entry name" value="MFS_dom"/>
</dbReference>